<reference evidence="3" key="1">
    <citation type="submission" date="2021-06" db="EMBL/GenBank/DDBJ databases">
        <authorList>
            <person name="Kallberg Y."/>
            <person name="Tangrot J."/>
            <person name="Rosling A."/>
        </authorList>
    </citation>
    <scope>NUCLEOTIDE SEQUENCE</scope>
    <source>
        <strain evidence="3">UK204</strain>
    </source>
</reference>
<dbReference type="InterPro" id="IPR011009">
    <property type="entry name" value="Kinase-like_dom_sf"/>
</dbReference>
<evidence type="ECO:0000259" key="2">
    <source>
        <dbReference type="PROSITE" id="PS50011"/>
    </source>
</evidence>
<dbReference type="SUPFAM" id="SSF56112">
    <property type="entry name" value="Protein kinase-like (PK-like)"/>
    <property type="match status" value="1"/>
</dbReference>
<dbReference type="OrthoDB" id="2156052at2759"/>
<evidence type="ECO:0000256" key="1">
    <source>
        <dbReference type="SAM" id="Coils"/>
    </source>
</evidence>
<keyword evidence="1" id="KW-0175">Coiled coil</keyword>
<dbReference type="Gene3D" id="1.10.510.10">
    <property type="entry name" value="Transferase(Phosphotransferase) domain 1"/>
    <property type="match status" value="1"/>
</dbReference>
<dbReference type="SMART" id="SM00220">
    <property type="entry name" value="S_TKc"/>
    <property type="match status" value="1"/>
</dbReference>
<dbReference type="PROSITE" id="PS50011">
    <property type="entry name" value="PROTEIN_KINASE_DOM"/>
    <property type="match status" value="1"/>
</dbReference>
<organism evidence="3 4">
    <name type="scientific">Funneliformis caledonium</name>
    <dbReference type="NCBI Taxonomy" id="1117310"/>
    <lineage>
        <taxon>Eukaryota</taxon>
        <taxon>Fungi</taxon>
        <taxon>Fungi incertae sedis</taxon>
        <taxon>Mucoromycota</taxon>
        <taxon>Glomeromycotina</taxon>
        <taxon>Glomeromycetes</taxon>
        <taxon>Glomerales</taxon>
        <taxon>Glomeraceae</taxon>
        <taxon>Funneliformis</taxon>
    </lineage>
</organism>
<protein>
    <submittedName>
        <fullName evidence="3">16081_t:CDS:1</fullName>
    </submittedName>
</protein>
<dbReference type="Gene3D" id="3.30.200.20">
    <property type="entry name" value="Phosphorylase Kinase, domain 1"/>
    <property type="match status" value="1"/>
</dbReference>
<dbReference type="GO" id="GO:0044773">
    <property type="term" value="P:mitotic DNA damage checkpoint signaling"/>
    <property type="evidence" value="ECO:0007669"/>
    <property type="project" value="TreeGrafter"/>
</dbReference>
<keyword evidence="4" id="KW-1185">Reference proteome</keyword>
<dbReference type="PANTHER" id="PTHR44167:SF30">
    <property type="entry name" value="PHOSPHORYLASE KINASE"/>
    <property type="match status" value="1"/>
</dbReference>
<feature type="domain" description="Protein kinase" evidence="2">
    <location>
        <begin position="229"/>
        <end position="442"/>
    </location>
</feature>
<name>A0A9N9DLT9_9GLOM</name>
<accession>A0A9N9DLT9</accession>
<sequence>MVEGVEDKNENDLTEKEIKEMASLEEEEKRLKEAKKNWEVQAIFLQNELMKKFNEEKAFSYNLKEIEEIKKSQKRHADEYHNILIEIKRIKFSIEEWKTCPTINTEIEKGKCKFIEFPFETLVNLDMSNHRKGNLLDSRKPDVVFIRKGLSFDPLNVEIVLELKTKRRNYFRNEDIGHIAAFAEKVLQFQPQRPFIYGVLTDCYYIMFIKVQRSTISSDDFTNKFKYEFTKKELLKYGNQGWNCFATLLVQNKSHDNTIVAVKILKYEDNIEKEVNILKKLETLNSSNISPILFSNSISIVMPLYEKVNNLQKKDISPLVKTIKRVHDSGILHRDLRKCNLLRDANSGSVVICDWGYSVFINESNYFAGGLEIATDDILQNLIEGENEFIYECQFDLISFVRMFYLMLHCPTLKRLSHEENWISKNEIIISTAKKMQEFCHL</sequence>
<dbReference type="Pfam" id="PF20713">
    <property type="entry name" value="DUF6826"/>
    <property type="match status" value="1"/>
</dbReference>
<gene>
    <name evidence="3" type="ORF">FCALED_LOCUS10791</name>
</gene>
<dbReference type="GO" id="GO:0005634">
    <property type="term" value="C:nucleus"/>
    <property type="evidence" value="ECO:0007669"/>
    <property type="project" value="TreeGrafter"/>
</dbReference>
<dbReference type="GO" id="GO:0005524">
    <property type="term" value="F:ATP binding"/>
    <property type="evidence" value="ECO:0007669"/>
    <property type="project" value="InterPro"/>
</dbReference>
<proteinExistence type="predicted"/>
<dbReference type="GO" id="GO:0004674">
    <property type="term" value="F:protein serine/threonine kinase activity"/>
    <property type="evidence" value="ECO:0007669"/>
    <property type="project" value="TreeGrafter"/>
</dbReference>
<dbReference type="Proteomes" id="UP000789570">
    <property type="component" value="Unassembled WGS sequence"/>
</dbReference>
<dbReference type="PANTHER" id="PTHR44167">
    <property type="entry name" value="OVARIAN-SPECIFIC SERINE/THREONINE-PROTEIN KINASE LOK-RELATED"/>
    <property type="match status" value="1"/>
</dbReference>
<dbReference type="InterPro" id="IPR000719">
    <property type="entry name" value="Prot_kinase_dom"/>
</dbReference>
<evidence type="ECO:0000313" key="3">
    <source>
        <dbReference type="EMBL" id="CAG8645549.1"/>
    </source>
</evidence>
<evidence type="ECO:0000313" key="4">
    <source>
        <dbReference type="Proteomes" id="UP000789570"/>
    </source>
</evidence>
<dbReference type="AlphaFoldDB" id="A0A9N9DLT9"/>
<dbReference type="InterPro" id="IPR049229">
    <property type="entry name" value="DUF6826"/>
</dbReference>
<dbReference type="EMBL" id="CAJVPQ010004140">
    <property type="protein sequence ID" value="CAG8645549.1"/>
    <property type="molecule type" value="Genomic_DNA"/>
</dbReference>
<feature type="coiled-coil region" evidence="1">
    <location>
        <begin position="14"/>
        <end position="48"/>
    </location>
</feature>
<comment type="caution">
    <text evidence="3">The sequence shown here is derived from an EMBL/GenBank/DDBJ whole genome shotgun (WGS) entry which is preliminary data.</text>
</comment>